<dbReference type="PANTHER" id="PTHR11439">
    <property type="entry name" value="GAG-POL-RELATED RETROTRANSPOSON"/>
    <property type="match status" value="1"/>
</dbReference>
<feature type="region of interest" description="Disordered" evidence="1">
    <location>
        <begin position="1"/>
        <end position="76"/>
    </location>
</feature>
<evidence type="ECO:0000259" key="2">
    <source>
        <dbReference type="Pfam" id="PF07727"/>
    </source>
</evidence>
<name>A0AAV2EPT3_9ROSI</name>
<proteinExistence type="predicted"/>
<reference evidence="3 4" key="1">
    <citation type="submission" date="2024-04" db="EMBL/GenBank/DDBJ databases">
        <authorList>
            <person name="Fracassetti M."/>
        </authorList>
    </citation>
    <scope>NUCLEOTIDE SEQUENCE [LARGE SCALE GENOMIC DNA]</scope>
</reference>
<gene>
    <name evidence="3" type="ORF">LTRI10_LOCUS28686</name>
</gene>
<sequence length="425" mass="47017">MFHDDAAPTDDHLLDLPPTDLDSPGSSPVHPSSAGSTSSSSSAGSSSSNSADSPPTAPTAPSAIPPHRSLRSNKGVPPIHFDDYHAYGVDTLVIPTRYKDAQSDPRWEEAMGSEFDALHANHTWDVVDRPAPDTPTVGSRWVYAIKMHPDGTIERFRARVVALGYTQEHRVDYNETFAPVARMSSVRTLLAVASMKNRSLSQLDVKNAFLHGDLDEVIYMEKPPGYNVGKPGQVCRLRRSLYGLKQEPWAWFEKFQGTLTGFGYCQSLNDPSLFIKITSRGIVLLLLYVDDMIITGSDSEGIRLLKEGLQVTFRIKDLGKLSYFLGLEVLRSDTGIFLCQQKYITDLLGDHNMEDCTPVSTAMELNLKLSKESGEKIKDGAQYRSIVGSLIYLSATRPDISYAVQLVSQFMADPRTKHLLQSIVY</sequence>
<dbReference type="InterPro" id="IPR013103">
    <property type="entry name" value="RVT_2"/>
</dbReference>
<dbReference type="Pfam" id="PF07727">
    <property type="entry name" value="RVT_2"/>
    <property type="match status" value="1"/>
</dbReference>
<feature type="compositionally biased region" description="Low complexity" evidence="1">
    <location>
        <begin position="15"/>
        <end position="66"/>
    </location>
</feature>
<evidence type="ECO:0000313" key="3">
    <source>
        <dbReference type="EMBL" id="CAL1387722.1"/>
    </source>
</evidence>
<dbReference type="Proteomes" id="UP001497516">
    <property type="component" value="Chromosome 5"/>
</dbReference>
<organism evidence="3 4">
    <name type="scientific">Linum trigynum</name>
    <dbReference type="NCBI Taxonomy" id="586398"/>
    <lineage>
        <taxon>Eukaryota</taxon>
        <taxon>Viridiplantae</taxon>
        <taxon>Streptophyta</taxon>
        <taxon>Embryophyta</taxon>
        <taxon>Tracheophyta</taxon>
        <taxon>Spermatophyta</taxon>
        <taxon>Magnoliopsida</taxon>
        <taxon>eudicotyledons</taxon>
        <taxon>Gunneridae</taxon>
        <taxon>Pentapetalae</taxon>
        <taxon>rosids</taxon>
        <taxon>fabids</taxon>
        <taxon>Malpighiales</taxon>
        <taxon>Linaceae</taxon>
        <taxon>Linum</taxon>
    </lineage>
</organism>
<keyword evidence="4" id="KW-1185">Reference proteome</keyword>
<evidence type="ECO:0000313" key="4">
    <source>
        <dbReference type="Proteomes" id="UP001497516"/>
    </source>
</evidence>
<dbReference type="PANTHER" id="PTHR11439:SF483">
    <property type="entry name" value="PEPTIDE SYNTHASE GLIP-LIKE, PUTATIVE (AFU_ORTHOLOGUE AFUA_3G12920)-RELATED"/>
    <property type="match status" value="1"/>
</dbReference>
<feature type="domain" description="Reverse transcriptase Ty1/copia-type" evidence="2">
    <location>
        <begin position="121"/>
        <end position="363"/>
    </location>
</feature>
<dbReference type="SUPFAM" id="SSF56672">
    <property type="entry name" value="DNA/RNA polymerases"/>
    <property type="match status" value="1"/>
</dbReference>
<dbReference type="InterPro" id="IPR043502">
    <property type="entry name" value="DNA/RNA_pol_sf"/>
</dbReference>
<feature type="compositionally biased region" description="Basic and acidic residues" evidence="1">
    <location>
        <begin position="1"/>
        <end position="14"/>
    </location>
</feature>
<dbReference type="EMBL" id="OZ034818">
    <property type="protein sequence ID" value="CAL1387722.1"/>
    <property type="molecule type" value="Genomic_DNA"/>
</dbReference>
<accession>A0AAV2EPT3</accession>
<protein>
    <recommendedName>
        <fullName evidence="2">Reverse transcriptase Ty1/copia-type domain-containing protein</fullName>
    </recommendedName>
</protein>
<evidence type="ECO:0000256" key="1">
    <source>
        <dbReference type="SAM" id="MobiDB-lite"/>
    </source>
</evidence>
<dbReference type="AlphaFoldDB" id="A0AAV2EPT3"/>